<name>A0A9D4DAR6_DREPO</name>
<reference evidence="2" key="1">
    <citation type="journal article" date="2019" name="bioRxiv">
        <title>The Genome of the Zebra Mussel, Dreissena polymorpha: A Resource for Invasive Species Research.</title>
        <authorList>
            <person name="McCartney M.A."/>
            <person name="Auch B."/>
            <person name="Kono T."/>
            <person name="Mallez S."/>
            <person name="Zhang Y."/>
            <person name="Obille A."/>
            <person name="Becker A."/>
            <person name="Abrahante J.E."/>
            <person name="Garbe J."/>
            <person name="Badalamenti J.P."/>
            <person name="Herman A."/>
            <person name="Mangelson H."/>
            <person name="Liachko I."/>
            <person name="Sullivan S."/>
            <person name="Sone E.D."/>
            <person name="Koren S."/>
            <person name="Silverstein K.A.T."/>
            <person name="Beckman K.B."/>
            <person name="Gohl D.M."/>
        </authorList>
    </citation>
    <scope>NUCLEOTIDE SEQUENCE</scope>
    <source>
        <strain evidence="2">Duluth1</strain>
        <tissue evidence="2">Whole animal</tissue>
    </source>
</reference>
<feature type="region of interest" description="Disordered" evidence="1">
    <location>
        <begin position="1"/>
        <end position="37"/>
    </location>
</feature>
<organism evidence="2 3">
    <name type="scientific">Dreissena polymorpha</name>
    <name type="common">Zebra mussel</name>
    <name type="synonym">Mytilus polymorpha</name>
    <dbReference type="NCBI Taxonomy" id="45954"/>
    <lineage>
        <taxon>Eukaryota</taxon>
        <taxon>Metazoa</taxon>
        <taxon>Spiralia</taxon>
        <taxon>Lophotrochozoa</taxon>
        <taxon>Mollusca</taxon>
        <taxon>Bivalvia</taxon>
        <taxon>Autobranchia</taxon>
        <taxon>Heteroconchia</taxon>
        <taxon>Euheterodonta</taxon>
        <taxon>Imparidentia</taxon>
        <taxon>Neoheterodontei</taxon>
        <taxon>Myida</taxon>
        <taxon>Dreissenoidea</taxon>
        <taxon>Dreissenidae</taxon>
        <taxon>Dreissena</taxon>
    </lineage>
</organism>
<dbReference type="EMBL" id="JAIWYP010000011">
    <property type="protein sequence ID" value="KAH3741267.1"/>
    <property type="molecule type" value="Genomic_DNA"/>
</dbReference>
<dbReference type="Proteomes" id="UP000828390">
    <property type="component" value="Unassembled WGS sequence"/>
</dbReference>
<dbReference type="AlphaFoldDB" id="A0A9D4DAR6"/>
<sequence>MYDDLIPRSEATSSNTRELSGKVDHRPTDSMASLTRNSRLLRDSMARRSVKIFL</sequence>
<evidence type="ECO:0000313" key="3">
    <source>
        <dbReference type="Proteomes" id="UP000828390"/>
    </source>
</evidence>
<evidence type="ECO:0000256" key="1">
    <source>
        <dbReference type="SAM" id="MobiDB-lite"/>
    </source>
</evidence>
<protein>
    <submittedName>
        <fullName evidence="2">Uncharacterized protein</fullName>
    </submittedName>
</protein>
<feature type="compositionally biased region" description="Basic and acidic residues" evidence="1">
    <location>
        <begin position="19"/>
        <end position="28"/>
    </location>
</feature>
<comment type="caution">
    <text evidence="2">The sequence shown here is derived from an EMBL/GenBank/DDBJ whole genome shotgun (WGS) entry which is preliminary data.</text>
</comment>
<accession>A0A9D4DAR6</accession>
<evidence type="ECO:0000313" key="2">
    <source>
        <dbReference type="EMBL" id="KAH3741267.1"/>
    </source>
</evidence>
<keyword evidence="3" id="KW-1185">Reference proteome</keyword>
<proteinExistence type="predicted"/>
<reference evidence="2" key="2">
    <citation type="submission" date="2020-11" db="EMBL/GenBank/DDBJ databases">
        <authorList>
            <person name="McCartney M.A."/>
            <person name="Auch B."/>
            <person name="Kono T."/>
            <person name="Mallez S."/>
            <person name="Becker A."/>
            <person name="Gohl D.M."/>
            <person name="Silverstein K.A.T."/>
            <person name="Koren S."/>
            <person name="Bechman K.B."/>
            <person name="Herman A."/>
            <person name="Abrahante J.E."/>
            <person name="Garbe J."/>
        </authorList>
    </citation>
    <scope>NUCLEOTIDE SEQUENCE</scope>
    <source>
        <strain evidence="2">Duluth1</strain>
        <tissue evidence="2">Whole animal</tissue>
    </source>
</reference>
<gene>
    <name evidence="2" type="ORF">DPMN_047989</name>
</gene>